<dbReference type="AlphaFoldDB" id="A0A6N6VLX1"/>
<evidence type="ECO:0000256" key="10">
    <source>
        <dbReference type="ARBA" id="ARBA00060856"/>
    </source>
</evidence>
<comment type="subcellular location">
    <subcellularLocation>
        <location evidence="1 12">Cell membrane</location>
        <topology evidence="1 12">Multi-pass membrane protein</topology>
    </subcellularLocation>
</comment>
<dbReference type="FunFam" id="1.20.1640.10:FF:000024">
    <property type="entry name" value="Multifunctional fusion protein"/>
    <property type="match status" value="1"/>
</dbReference>
<evidence type="ECO:0000256" key="12">
    <source>
        <dbReference type="HAMAP-Rule" id="MF_01464"/>
    </source>
</evidence>
<dbReference type="InterPro" id="IPR022645">
    <property type="entry name" value="SecD/SecF_bac"/>
</dbReference>
<evidence type="ECO:0000313" key="15">
    <source>
        <dbReference type="Proteomes" id="UP000468901"/>
    </source>
</evidence>
<comment type="similarity">
    <text evidence="12">Belongs to the SecD/SecF family. SecF subfamily.</text>
</comment>
<dbReference type="GO" id="GO:0006605">
    <property type="term" value="P:protein targeting"/>
    <property type="evidence" value="ECO:0007669"/>
    <property type="project" value="UniProtKB-UniRule"/>
</dbReference>
<dbReference type="GO" id="GO:0065002">
    <property type="term" value="P:intracellular protein transmembrane transport"/>
    <property type="evidence" value="ECO:0007669"/>
    <property type="project" value="UniProtKB-UniRule"/>
</dbReference>
<dbReference type="NCBIfam" id="TIGR00916">
    <property type="entry name" value="2A0604s01"/>
    <property type="match status" value="1"/>
</dbReference>
<organism evidence="14 15">
    <name type="scientific">Parvibaculum sedimenti</name>
    <dbReference type="NCBI Taxonomy" id="2608632"/>
    <lineage>
        <taxon>Bacteria</taxon>
        <taxon>Pseudomonadati</taxon>
        <taxon>Pseudomonadota</taxon>
        <taxon>Alphaproteobacteria</taxon>
        <taxon>Hyphomicrobiales</taxon>
        <taxon>Parvibaculaceae</taxon>
        <taxon>Parvibaculum</taxon>
    </lineage>
</organism>
<evidence type="ECO:0000256" key="7">
    <source>
        <dbReference type="ARBA" id="ARBA00023010"/>
    </source>
</evidence>
<keyword evidence="8 12" id="KW-0472">Membrane</keyword>
<dbReference type="HAMAP" id="MF_01464_B">
    <property type="entry name" value="SecF_B"/>
    <property type="match status" value="1"/>
</dbReference>
<feature type="transmembrane region" description="Helical" evidence="12">
    <location>
        <begin position="245"/>
        <end position="263"/>
    </location>
</feature>
<keyword evidence="5 12" id="KW-0653">Protein transport</keyword>
<reference evidence="14 15" key="1">
    <citation type="submission" date="2019-09" db="EMBL/GenBank/DDBJ databases">
        <title>Parvibaculum sedimenti sp. nov., isolated from sediment.</title>
        <authorList>
            <person name="Wang Y."/>
        </authorList>
    </citation>
    <scope>NUCLEOTIDE SEQUENCE [LARGE SCALE GENOMIC DNA]</scope>
    <source>
        <strain evidence="14 15">HXT-9</strain>
    </source>
</reference>
<sequence>MKRLKLVPDNTSFSFVKFRHIAVGLSVAVMLASVVLLFARGLNFGIDFEGGTVIEIATKGPADISGLRTQLGGLGLGDLQLQRFGEDNDVLIRIGTAHGASATDDTGQAAVKKVKDTLGTSVEYRRIESVGPQVSGELIKSATMAVVVAVALMFVYIWFRFEWQFGLGAVLALIHDVMATIGIFALLQMEFNLTTIAALLTIVGYSMNDTVVVFDRIRENLRKFKKMDLGELIDLSINETLARTIMTSATTLIALFALFIFGGEVIRSFTFAMIFGIFVGTYSSIFVAAPVLIAIGVKREWGSGALGRGKVEKKA</sequence>
<evidence type="ECO:0000256" key="11">
    <source>
        <dbReference type="ARBA" id="ARBA00061053"/>
    </source>
</evidence>
<dbReference type="PANTHER" id="PTHR30081">
    <property type="entry name" value="PROTEIN-EXPORT MEMBRANE PROTEIN SEC"/>
    <property type="match status" value="1"/>
</dbReference>
<dbReference type="InterPro" id="IPR005665">
    <property type="entry name" value="SecF_bac"/>
</dbReference>
<keyword evidence="6 12" id="KW-1133">Transmembrane helix</keyword>
<keyword evidence="2 12" id="KW-0813">Transport</keyword>
<comment type="similarity">
    <text evidence="11">In the N-terminal section; belongs to the SecD/SecF family. SecD subfamily.</text>
</comment>
<dbReference type="InterPro" id="IPR022813">
    <property type="entry name" value="SecD/SecF_arch_bac"/>
</dbReference>
<feature type="transmembrane region" description="Helical" evidence="12">
    <location>
        <begin position="269"/>
        <end position="295"/>
    </location>
</feature>
<proteinExistence type="inferred from homology"/>
<dbReference type="PRINTS" id="PR01755">
    <property type="entry name" value="SECFTRNLCASE"/>
</dbReference>
<feature type="transmembrane region" description="Helical" evidence="12">
    <location>
        <begin position="166"/>
        <end position="187"/>
    </location>
</feature>
<keyword evidence="3 12" id="KW-1003">Cell membrane</keyword>
<feature type="transmembrane region" description="Helical" evidence="12">
    <location>
        <begin position="193"/>
        <end position="217"/>
    </location>
</feature>
<evidence type="ECO:0000256" key="5">
    <source>
        <dbReference type="ARBA" id="ARBA00022927"/>
    </source>
</evidence>
<keyword evidence="15" id="KW-1185">Reference proteome</keyword>
<dbReference type="GO" id="GO:0043952">
    <property type="term" value="P:protein transport by the Sec complex"/>
    <property type="evidence" value="ECO:0007669"/>
    <property type="project" value="UniProtKB-UniRule"/>
</dbReference>
<dbReference type="Proteomes" id="UP000468901">
    <property type="component" value="Unassembled WGS sequence"/>
</dbReference>
<evidence type="ECO:0000313" key="14">
    <source>
        <dbReference type="EMBL" id="KAB7739643.1"/>
    </source>
</evidence>
<comment type="subunit">
    <text evidence="12">Forms a complex with SecD. Part of the essential Sec protein translocation apparatus which comprises SecA, SecYEG and auxiliary proteins SecDF-YajC and YidC.</text>
</comment>
<gene>
    <name evidence="12 14" type="primary">secF</name>
    <name evidence="14" type="ORF">F2P47_11225</name>
</gene>
<keyword evidence="4 12" id="KW-0812">Transmembrane</keyword>
<dbReference type="Pfam" id="PF07549">
    <property type="entry name" value="Sec_GG"/>
    <property type="match status" value="1"/>
</dbReference>
<evidence type="ECO:0000256" key="4">
    <source>
        <dbReference type="ARBA" id="ARBA00022692"/>
    </source>
</evidence>
<name>A0A6N6VLX1_9HYPH</name>
<comment type="similarity">
    <text evidence="10">In the C-terminal section; belongs to the SecD/SecF family. SecF subfamily.</text>
</comment>
<dbReference type="RefSeq" id="WP_152216452.1">
    <property type="nucleotide sequence ID" value="NZ_JBAQYD010000200.1"/>
</dbReference>
<evidence type="ECO:0000259" key="13">
    <source>
        <dbReference type="Pfam" id="PF02355"/>
    </source>
</evidence>
<feature type="domain" description="Protein export membrane protein SecD/SecF C-terminal" evidence="13">
    <location>
        <begin position="112"/>
        <end position="296"/>
    </location>
</feature>
<evidence type="ECO:0000256" key="8">
    <source>
        <dbReference type="ARBA" id="ARBA00023136"/>
    </source>
</evidence>
<dbReference type="InterPro" id="IPR055344">
    <property type="entry name" value="SecD_SecF_C_bact"/>
</dbReference>
<evidence type="ECO:0000256" key="2">
    <source>
        <dbReference type="ARBA" id="ARBA00022448"/>
    </source>
</evidence>
<dbReference type="NCBIfam" id="TIGR00966">
    <property type="entry name" value="transloc_SecF"/>
    <property type="match status" value="1"/>
</dbReference>
<evidence type="ECO:0000256" key="1">
    <source>
        <dbReference type="ARBA" id="ARBA00004651"/>
    </source>
</evidence>
<evidence type="ECO:0000256" key="9">
    <source>
        <dbReference type="ARBA" id="ARBA00059018"/>
    </source>
</evidence>
<comment type="caution">
    <text evidence="14">The sequence shown here is derived from an EMBL/GenBank/DDBJ whole genome shotgun (WGS) entry which is preliminary data.</text>
</comment>
<keyword evidence="7 12" id="KW-0811">Translocation</keyword>
<dbReference type="GO" id="GO:0015450">
    <property type="term" value="F:protein-transporting ATPase activity"/>
    <property type="evidence" value="ECO:0007669"/>
    <property type="project" value="InterPro"/>
</dbReference>
<feature type="transmembrane region" description="Helical" evidence="12">
    <location>
        <begin position="138"/>
        <end position="159"/>
    </location>
</feature>
<protein>
    <recommendedName>
        <fullName evidence="12">Protein-export membrane protein SecF</fullName>
    </recommendedName>
</protein>
<accession>A0A6N6VLX1</accession>
<comment type="function">
    <text evidence="9 12">Part of the Sec protein translocase complex. Interacts with the SecYEG preprotein conducting channel. SecDF uses the proton motive force (PMF) to complete protein translocation after the ATP-dependent function of SecA.</text>
</comment>
<dbReference type="Pfam" id="PF02355">
    <property type="entry name" value="SecD_SecF_C"/>
    <property type="match status" value="1"/>
</dbReference>
<dbReference type="Gene3D" id="1.20.1640.10">
    <property type="entry name" value="Multidrug efflux transporter AcrB transmembrane domain"/>
    <property type="match status" value="1"/>
</dbReference>
<dbReference type="InterPro" id="IPR048634">
    <property type="entry name" value="SecD_SecF_C"/>
</dbReference>
<dbReference type="EMBL" id="WESC01000009">
    <property type="protein sequence ID" value="KAB7739643.1"/>
    <property type="molecule type" value="Genomic_DNA"/>
</dbReference>
<feature type="transmembrane region" description="Helical" evidence="12">
    <location>
        <begin position="21"/>
        <end position="39"/>
    </location>
</feature>
<dbReference type="InterPro" id="IPR022646">
    <property type="entry name" value="SecD/SecF_CS"/>
</dbReference>
<dbReference type="SUPFAM" id="SSF82866">
    <property type="entry name" value="Multidrug efflux transporter AcrB transmembrane domain"/>
    <property type="match status" value="1"/>
</dbReference>
<dbReference type="PANTHER" id="PTHR30081:SF8">
    <property type="entry name" value="PROTEIN TRANSLOCASE SUBUNIT SECF"/>
    <property type="match status" value="1"/>
</dbReference>
<evidence type="ECO:0000256" key="6">
    <source>
        <dbReference type="ARBA" id="ARBA00022989"/>
    </source>
</evidence>
<evidence type="ECO:0000256" key="3">
    <source>
        <dbReference type="ARBA" id="ARBA00022475"/>
    </source>
</evidence>
<dbReference type="GO" id="GO:0005886">
    <property type="term" value="C:plasma membrane"/>
    <property type="evidence" value="ECO:0007669"/>
    <property type="project" value="UniProtKB-SubCell"/>
</dbReference>